<evidence type="ECO:0000313" key="1">
    <source>
        <dbReference type="EMBL" id="QEC49998.1"/>
    </source>
</evidence>
<dbReference type="KEGG" id="bsol:FSW04_22120"/>
<dbReference type="AlphaFoldDB" id="A0A5B8UB06"/>
<dbReference type="RefSeq" id="WP_146922363.1">
    <property type="nucleotide sequence ID" value="NZ_CP042430.1"/>
</dbReference>
<name>A0A5B8UB06_9ACTN</name>
<dbReference type="OrthoDB" id="5243987at2"/>
<organism evidence="1 2">
    <name type="scientific">Baekduia soli</name>
    <dbReference type="NCBI Taxonomy" id="496014"/>
    <lineage>
        <taxon>Bacteria</taxon>
        <taxon>Bacillati</taxon>
        <taxon>Actinomycetota</taxon>
        <taxon>Thermoleophilia</taxon>
        <taxon>Solirubrobacterales</taxon>
        <taxon>Baekduiaceae</taxon>
        <taxon>Baekduia</taxon>
    </lineage>
</organism>
<accession>A0A5B8UB06</accession>
<dbReference type="EMBL" id="CP042430">
    <property type="protein sequence ID" value="QEC49998.1"/>
    <property type="molecule type" value="Genomic_DNA"/>
</dbReference>
<protein>
    <recommendedName>
        <fullName evidence="3">ATP-binding protein</fullName>
    </recommendedName>
</protein>
<keyword evidence="2" id="KW-1185">Reference proteome</keyword>
<evidence type="ECO:0008006" key="3">
    <source>
        <dbReference type="Google" id="ProtNLM"/>
    </source>
</evidence>
<evidence type="ECO:0000313" key="2">
    <source>
        <dbReference type="Proteomes" id="UP000321805"/>
    </source>
</evidence>
<gene>
    <name evidence="1" type="ORF">FSW04_22120</name>
</gene>
<proteinExistence type="predicted"/>
<dbReference type="Proteomes" id="UP000321805">
    <property type="component" value="Chromosome"/>
</dbReference>
<sequence length="127" mass="12937">MSPTAAASNEATVTVRRPELLGPVLGRVVGMLAARAHCPIDRLDDALLLTDAVAAHAPDHTADGRVTVHVVAEPEGLSLSVGPLPPAGAQALIAAATLPGIGNVFQRVADDVQAEGSELHLRLTFAG</sequence>
<reference evidence="1 2" key="1">
    <citation type="journal article" date="2018" name="J. Microbiol.">
        <title>Baekduia soli gen. nov., sp. nov., a novel bacterium isolated from the soil of Baekdu Mountain and proposal of a novel family name, Baekduiaceae fam. nov.</title>
        <authorList>
            <person name="An D.S."/>
            <person name="Siddiqi M.Z."/>
            <person name="Kim K.H."/>
            <person name="Yu H.S."/>
            <person name="Im W.T."/>
        </authorList>
    </citation>
    <scope>NUCLEOTIDE SEQUENCE [LARGE SCALE GENOMIC DNA]</scope>
    <source>
        <strain evidence="1 2">BR7-21</strain>
    </source>
</reference>